<organism evidence="1 2">
    <name type="scientific">Aquimarina celericrescens</name>
    <dbReference type="NCBI Taxonomy" id="1964542"/>
    <lineage>
        <taxon>Bacteria</taxon>
        <taxon>Pseudomonadati</taxon>
        <taxon>Bacteroidota</taxon>
        <taxon>Flavobacteriia</taxon>
        <taxon>Flavobacteriales</taxon>
        <taxon>Flavobacteriaceae</taxon>
        <taxon>Aquimarina</taxon>
    </lineage>
</organism>
<dbReference type="RefSeq" id="WP_378319059.1">
    <property type="nucleotide sequence ID" value="NZ_JBHUHY010000003.1"/>
</dbReference>
<dbReference type="Pfam" id="PF13557">
    <property type="entry name" value="Phenol_MetA_deg"/>
    <property type="match status" value="1"/>
</dbReference>
<gene>
    <name evidence="1" type="ORF">ACFSJT_04670</name>
</gene>
<accession>A0ABW5ASY0</accession>
<comment type="caution">
    <text evidence="1">The sequence shown here is derived from an EMBL/GenBank/DDBJ whole genome shotgun (WGS) entry which is preliminary data.</text>
</comment>
<keyword evidence="2" id="KW-1185">Reference proteome</keyword>
<dbReference type="InterPro" id="IPR025737">
    <property type="entry name" value="FApF"/>
</dbReference>
<protein>
    <submittedName>
        <fullName evidence="1">Transporter</fullName>
    </submittedName>
</protein>
<evidence type="ECO:0000313" key="1">
    <source>
        <dbReference type="EMBL" id="MFD2186074.1"/>
    </source>
</evidence>
<sequence length="301" mass="32881">MLHKSKNSLLGILLLLCPFLTVFAQLPVDGFYPAKNSFTLASSYSYKNYDQFYRGTTLSEGNPAGLREISSSIVSLYGQYAILDWLSTTVTLPYISIKSEDGVLDPVQQVDQVDGIQDLGIFAKARVFEKKFENSSQITIGGVTGITFPVGDYEGAGVLSLGNQATSINGAAVFQYTLPMKIFAETQIGYSFRDSGDFDIPNAMLYSAKIGYYNDFLYMHAKLDIQNSMSGLDIGTPEFADAGGAAILPETEVDYTTLSFDFYVPVYKNTFGISAGYLATLNGRNFSKETGLSFGFVYTAK</sequence>
<dbReference type="Proteomes" id="UP001597344">
    <property type="component" value="Unassembled WGS sequence"/>
</dbReference>
<proteinExistence type="predicted"/>
<evidence type="ECO:0000313" key="2">
    <source>
        <dbReference type="Proteomes" id="UP001597344"/>
    </source>
</evidence>
<dbReference type="EMBL" id="JBHUHY010000003">
    <property type="protein sequence ID" value="MFD2186074.1"/>
    <property type="molecule type" value="Genomic_DNA"/>
</dbReference>
<reference evidence="2" key="1">
    <citation type="journal article" date="2019" name="Int. J. Syst. Evol. Microbiol.">
        <title>The Global Catalogue of Microorganisms (GCM) 10K type strain sequencing project: providing services to taxonomists for standard genome sequencing and annotation.</title>
        <authorList>
            <consortium name="The Broad Institute Genomics Platform"/>
            <consortium name="The Broad Institute Genome Sequencing Center for Infectious Disease"/>
            <person name="Wu L."/>
            <person name="Ma J."/>
        </authorList>
    </citation>
    <scope>NUCLEOTIDE SEQUENCE [LARGE SCALE GENOMIC DNA]</scope>
    <source>
        <strain evidence="2">DT92</strain>
    </source>
</reference>
<name>A0ABW5ASY0_9FLAO</name>